<dbReference type="PANTHER" id="PTHR43008:SF4">
    <property type="entry name" value="CHAIN DEHYDROGENASE, PUTATIVE (AFU_ORTHOLOGUE AFUA_4G08710)-RELATED"/>
    <property type="match status" value="1"/>
</dbReference>
<accession>A0AAD7BYW7</accession>
<dbReference type="EMBL" id="JARKIF010000007">
    <property type="protein sequence ID" value="KAJ7634509.1"/>
    <property type="molecule type" value="Genomic_DNA"/>
</dbReference>
<evidence type="ECO:0000256" key="1">
    <source>
        <dbReference type="ARBA" id="ARBA00006484"/>
    </source>
</evidence>
<dbReference type="FunFam" id="3.40.50.720:FF:000084">
    <property type="entry name" value="Short-chain dehydrogenase reductase"/>
    <property type="match status" value="1"/>
</dbReference>
<name>A0AAD7BYW7_9AGAR</name>
<dbReference type="PRINTS" id="PR00080">
    <property type="entry name" value="SDRFAMILY"/>
</dbReference>
<dbReference type="InterPro" id="IPR036291">
    <property type="entry name" value="NAD(P)-bd_dom_sf"/>
</dbReference>
<dbReference type="InterPro" id="IPR020904">
    <property type="entry name" value="Sc_DH/Rdtase_CS"/>
</dbReference>
<evidence type="ECO:0000256" key="3">
    <source>
        <dbReference type="ARBA" id="ARBA00023002"/>
    </source>
</evidence>
<dbReference type="PROSITE" id="PS00061">
    <property type="entry name" value="ADH_SHORT"/>
    <property type="match status" value="1"/>
</dbReference>
<dbReference type="InterPro" id="IPR002347">
    <property type="entry name" value="SDR_fam"/>
</dbReference>
<organism evidence="4 5">
    <name type="scientific">Roridomyces roridus</name>
    <dbReference type="NCBI Taxonomy" id="1738132"/>
    <lineage>
        <taxon>Eukaryota</taxon>
        <taxon>Fungi</taxon>
        <taxon>Dikarya</taxon>
        <taxon>Basidiomycota</taxon>
        <taxon>Agaricomycotina</taxon>
        <taxon>Agaricomycetes</taxon>
        <taxon>Agaricomycetidae</taxon>
        <taxon>Agaricales</taxon>
        <taxon>Marasmiineae</taxon>
        <taxon>Mycenaceae</taxon>
        <taxon>Roridomyces</taxon>
    </lineage>
</organism>
<dbReference type="GO" id="GO:0016616">
    <property type="term" value="F:oxidoreductase activity, acting on the CH-OH group of donors, NAD or NADP as acceptor"/>
    <property type="evidence" value="ECO:0007669"/>
    <property type="project" value="UniProtKB-ARBA"/>
</dbReference>
<keyword evidence="5" id="KW-1185">Reference proteome</keyword>
<dbReference type="Proteomes" id="UP001221142">
    <property type="component" value="Unassembled WGS sequence"/>
</dbReference>
<comment type="similarity">
    <text evidence="1">Belongs to the short-chain dehydrogenases/reductases (SDR) family.</text>
</comment>
<dbReference type="Pfam" id="PF13561">
    <property type="entry name" value="adh_short_C2"/>
    <property type="match status" value="1"/>
</dbReference>
<dbReference type="SUPFAM" id="SSF51735">
    <property type="entry name" value="NAD(P)-binding Rossmann-fold domains"/>
    <property type="match status" value="1"/>
</dbReference>
<gene>
    <name evidence="4" type="ORF">FB45DRAFT_909062</name>
</gene>
<dbReference type="PANTHER" id="PTHR43008">
    <property type="entry name" value="BENZIL REDUCTASE"/>
    <property type="match status" value="1"/>
</dbReference>
<keyword evidence="3" id="KW-0560">Oxidoreductase</keyword>
<protein>
    <submittedName>
        <fullName evidence="4">Sorbose reductase sou1</fullName>
    </submittedName>
</protein>
<keyword evidence="2" id="KW-0521">NADP</keyword>
<reference evidence="4" key="1">
    <citation type="submission" date="2023-03" db="EMBL/GenBank/DDBJ databases">
        <title>Massive genome expansion in bonnet fungi (Mycena s.s.) driven by repeated elements and novel gene families across ecological guilds.</title>
        <authorList>
            <consortium name="Lawrence Berkeley National Laboratory"/>
            <person name="Harder C.B."/>
            <person name="Miyauchi S."/>
            <person name="Viragh M."/>
            <person name="Kuo A."/>
            <person name="Thoen E."/>
            <person name="Andreopoulos B."/>
            <person name="Lu D."/>
            <person name="Skrede I."/>
            <person name="Drula E."/>
            <person name="Henrissat B."/>
            <person name="Morin E."/>
            <person name="Kohler A."/>
            <person name="Barry K."/>
            <person name="LaButti K."/>
            <person name="Morin E."/>
            <person name="Salamov A."/>
            <person name="Lipzen A."/>
            <person name="Mereny Z."/>
            <person name="Hegedus B."/>
            <person name="Baldrian P."/>
            <person name="Stursova M."/>
            <person name="Weitz H."/>
            <person name="Taylor A."/>
            <person name="Grigoriev I.V."/>
            <person name="Nagy L.G."/>
            <person name="Martin F."/>
            <person name="Kauserud H."/>
        </authorList>
    </citation>
    <scope>NUCLEOTIDE SEQUENCE</scope>
    <source>
        <strain evidence="4">9284</strain>
    </source>
</reference>
<dbReference type="PRINTS" id="PR00081">
    <property type="entry name" value="GDHRDH"/>
</dbReference>
<dbReference type="AlphaFoldDB" id="A0AAD7BYW7"/>
<dbReference type="GO" id="GO:0050664">
    <property type="term" value="F:oxidoreductase activity, acting on NAD(P)H, oxygen as acceptor"/>
    <property type="evidence" value="ECO:0007669"/>
    <property type="project" value="TreeGrafter"/>
</dbReference>
<dbReference type="Gene3D" id="3.40.50.720">
    <property type="entry name" value="NAD(P)-binding Rossmann-like Domain"/>
    <property type="match status" value="1"/>
</dbReference>
<sequence length="352" mass="37998">MEENLCFDMVASMLRLGRKPRRGQCNPSYSFSRREALVRTLNDIDHCDSAFSHISNCCFEIPLPYRMTTTVGVTAALAGSPSQRSTGALFSLANRVALVTGGHRGIGLEIALGFAEAGAVVYCLDLPSSPDESWRMVQSWAASLPEPNSGRLEYVSGDVTDQKAMWEVVEKIVEKEGRIDVCMANAGIVHVAECLEYPAEDFKRVMDVNVSGVLFTAQAAGQQMERLGIPGSIIMTASMSGTITNPNQHSSAYNISKSAVLQLARSMACELAPKGIRVNTISPGYIYTDMTRSILDTQPQPASLKEKLGAQNPMGRFGRPDELRGAALWLASDGATFCTGSDIKVDGGQCAW</sequence>
<proteinExistence type="inferred from homology"/>
<evidence type="ECO:0000313" key="4">
    <source>
        <dbReference type="EMBL" id="KAJ7634509.1"/>
    </source>
</evidence>
<evidence type="ECO:0000313" key="5">
    <source>
        <dbReference type="Proteomes" id="UP001221142"/>
    </source>
</evidence>
<evidence type="ECO:0000256" key="2">
    <source>
        <dbReference type="ARBA" id="ARBA00022857"/>
    </source>
</evidence>
<comment type="caution">
    <text evidence="4">The sequence shown here is derived from an EMBL/GenBank/DDBJ whole genome shotgun (WGS) entry which is preliminary data.</text>
</comment>